<sequence length="1076" mass="121735">MQASASKKNSGAGDLNSLSGMLKYAERLFIQFDPLKFPGADALSSGRQTTLILNQTDTVGNNQHKHRFHLPKTTRKANEKVIQFFRRENILLTDHASKELLVSTVAGYLFARDSENTPGRVSETELLAREILDAVELYGGMEQDVMSIFQAESTVRHWIFSNVLSVSLDEYIASHIAADEYPERFNVDDIHILLSPMRLHENNLLNMNKIPNEKRKDFISMWLSFLKKEMPFLRYEESACKLTSLADFDFASLYTGSRILDGLGLEHYFKQDAIFIGEKMWEMAAAEGVKEDQIPFFRAPSLFFLALFKPDAINRKRHIRSISLKAIDRYAQYRMTTGELHKNIKLKYENYQNAVSQWLSKEKLADKIVSQCGENGIPQYPDIQETDRLDLRRGRDPKYYAVQNYLNGWAKPCQGAPDNLNDEYLQLTSNVAEKFYHIDTILVQCALATLPENEKKFLFSPAASIHAVNFSMRSFMDSRDLRGLPLHDDIRVLVKNTDLVAVKRESEERIYALKRTYDAGDSAYRFFCVDRDINKYIANDLLSYQKFGEGYRVLGNKIYAYAVKFIYAIASDTKELIVGADKAKKLVGYLGSIHSNHLYSALFQSGNDRSDLQKIWSIVKNFIPFYNCIEGVLEKDALKAIPSCLIDAFSFMSVFIKAASLSARFAVGVVGGLRQGISIYGKYSLKSGIRSGLNVITLPTTAELSALSLQALKALDPGIDFLTGLSKSYIEKLIVRLSKDEKTAYLARKILTSKEFTQLPSFSTGMTKVALLPFSNLKVPIMSSGMVDGKITYTLFNPETGQAFGKRFLLANDRLIPFERNQDRLAYDKHNDCFFRLKRGASLTKSCFSRNSVKSVDLSESIHLTSLREDQSIKNELERITEKVRLGKNPTAEELQRAVDTLEYLSQEMTDSPALADFTEAGNEGINQYLRYAKGDYSSQVAELMNEYEKLKDYEGFSYRVMTMPAARIELLTVGNIVLDKGFASSSAIFNNAKEWLADKYIRKSKRNKYIVIVYGKEIRKKIAGTSLLTDHILISPGEKLNICAKSEVDGVTYLGVSRYRGPDRPTDIYTGNVVG</sequence>
<protein>
    <submittedName>
        <fullName evidence="1">Uncharacterized protein</fullName>
    </submittedName>
</protein>
<reference evidence="1 2" key="1">
    <citation type="journal article" date="2008" name="Environ. Microbiol.">
        <title>The genome of Erwinia tasmaniensis strain Et1/99, a non-pathogenic bacterium in the genus Erwinia.</title>
        <authorList>
            <person name="Kube M."/>
            <person name="Migdoll A.M."/>
            <person name="Mueller I."/>
            <person name="Kuhl H."/>
            <person name="Beck A."/>
            <person name="Reinhardt R."/>
            <person name="Geider K."/>
        </authorList>
    </citation>
    <scope>NUCLEOTIDE SEQUENCE [LARGE SCALE GENOMIC DNA]</scope>
    <source>
        <strain evidence="2">DSM 17950 / CFBP 7177 / CIP 109463 / NCPPB 4357 / Et1/99</strain>
    </source>
</reference>
<dbReference type="AlphaFoldDB" id="B2VKK9"/>
<dbReference type="eggNOG" id="ENOG5032TIZ">
    <property type="taxonomic scope" value="Bacteria"/>
</dbReference>
<name>B2VKK9_ERWT9</name>
<dbReference type="HOGENOM" id="CLU_286798_0_0_6"/>
<proteinExistence type="predicted"/>
<dbReference type="Proteomes" id="UP000001726">
    <property type="component" value="Chromosome"/>
</dbReference>
<dbReference type="STRING" id="465817.ETA_16930"/>
<dbReference type="Gene3D" id="3.90.176.10">
    <property type="entry name" value="Toxin ADP-ribosyltransferase, Chain A, domain 1"/>
    <property type="match status" value="1"/>
</dbReference>
<keyword evidence="2" id="KW-1185">Reference proteome</keyword>
<gene>
    <name evidence="1" type="ordered locus">ETA_16930</name>
</gene>
<organism evidence="1 2">
    <name type="scientific">Erwinia tasmaniensis (strain DSM 17950 / CFBP 7177 / CIP 109463 / NCPPB 4357 / Et1/99)</name>
    <dbReference type="NCBI Taxonomy" id="465817"/>
    <lineage>
        <taxon>Bacteria</taxon>
        <taxon>Pseudomonadati</taxon>
        <taxon>Pseudomonadota</taxon>
        <taxon>Gammaproteobacteria</taxon>
        <taxon>Enterobacterales</taxon>
        <taxon>Erwiniaceae</taxon>
        <taxon>Erwinia</taxon>
    </lineage>
</organism>
<dbReference type="SUPFAM" id="SSF56399">
    <property type="entry name" value="ADP-ribosylation"/>
    <property type="match status" value="1"/>
</dbReference>
<dbReference type="EMBL" id="CU468135">
    <property type="protein sequence ID" value="CAO96739.1"/>
    <property type="molecule type" value="Genomic_DNA"/>
</dbReference>
<evidence type="ECO:0000313" key="1">
    <source>
        <dbReference type="EMBL" id="CAO96739.1"/>
    </source>
</evidence>
<accession>B2VKK9</accession>
<dbReference type="KEGG" id="eta:ETA_16930"/>
<evidence type="ECO:0000313" key="2">
    <source>
        <dbReference type="Proteomes" id="UP000001726"/>
    </source>
</evidence>